<comment type="caution">
    <text evidence="1">The sequence shown here is derived from an EMBL/GenBank/DDBJ whole genome shotgun (WGS) entry which is preliminary data.</text>
</comment>
<evidence type="ECO:0000313" key="2">
    <source>
        <dbReference type="Proteomes" id="UP000299102"/>
    </source>
</evidence>
<dbReference type="AlphaFoldDB" id="A0A4C1W8U9"/>
<organism evidence="1 2">
    <name type="scientific">Eumeta variegata</name>
    <name type="common">Bagworm moth</name>
    <name type="synonym">Eumeta japonica</name>
    <dbReference type="NCBI Taxonomy" id="151549"/>
    <lineage>
        <taxon>Eukaryota</taxon>
        <taxon>Metazoa</taxon>
        <taxon>Ecdysozoa</taxon>
        <taxon>Arthropoda</taxon>
        <taxon>Hexapoda</taxon>
        <taxon>Insecta</taxon>
        <taxon>Pterygota</taxon>
        <taxon>Neoptera</taxon>
        <taxon>Endopterygota</taxon>
        <taxon>Lepidoptera</taxon>
        <taxon>Glossata</taxon>
        <taxon>Ditrysia</taxon>
        <taxon>Tineoidea</taxon>
        <taxon>Psychidae</taxon>
        <taxon>Oiketicinae</taxon>
        <taxon>Eumeta</taxon>
    </lineage>
</organism>
<accession>A0A4C1W8U9</accession>
<evidence type="ECO:0000313" key="1">
    <source>
        <dbReference type="EMBL" id="GBP46547.1"/>
    </source>
</evidence>
<protein>
    <submittedName>
        <fullName evidence="1">Uncharacterized protein</fullName>
    </submittedName>
</protein>
<keyword evidence="2" id="KW-1185">Reference proteome</keyword>
<name>A0A4C1W8U9_EUMVA</name>
<reference evidence="1 2" key="1">
    <citation type="journal article" date="2019" name="Commun. Biol.">
        <title>The bagworm genome reveals a unique fibroin gene that provides high tensile strength.</title>
        <authorList>
            <person name="Kono N."/>
            <person name="Nakamura H."/>
            <person name="Ohtoshi R."/>
            <person name="Tomita M."/>
            <person name="Numata K."/>
            <person name="Arakawa K."/>
        </authorList>
    </citation>
    <scope>NUCLEOTIDE SEQUENCE [LARGE SCALE GENOMIC DNA]</scope>
</reference>
<proteinExistence type="predicted"/>
<gene>
    <name evidence="1" type="ORF">EVAR_21702_1</name>
</gene>
<sequence length="152" mass="16657">MATRLLFPVVELCVIVRRATPENASFDRAGWRRVASDPFAPPDASRRNILRKMQRVTSTGAGNCAGWKILFHNNDTLKRIENREDSPVVLQFPSSGHHWSPTRFIICSGNGLERDNHKMPTAEVATVVSGNSSDRPAAAVVNVPNGTAPVAR</sequence>
<dbReference type="Proteomes" id="UP000299102">
    <property type="component" value="Unassembled WGS sequence"/>
</dbReference>
<dbReference type="EMBL" id="BGZK01000486">
    <property type="protein sequence ID" value="GBP46547.1"/>
    <property type="molecule type" value="Genomic_DNA"/>
</dbReference>